<comment type="caution">
    <text evidence="2">The sequence shown here is derived from an EMBL/GenBank/DDBJ whole genome shotgun (WGS) entry which is preliminary data.</text>
</comment>
<dbReference type="EMBL" id="PDEQ01000010">
    <property type="protein sequence ID" value="PEN11272.1"/>
    <property type="molecule type" value="Genomic_DNA"/>
</dbReference>
<dbReference type="Proteomes" id="UP000220102">
    <property type="component" value="Unassembled WGS sequence"/>
</dbReference>
<sequence length="77" mass="8900">MPILYDFVDPTEVHKKSAPPGGTERQNQRVQRTGWATNRVHLSRAGVRGAEDRRSRGRLYSEKNTHRAMRNGKEVWV</sequence>
<name>A0A2A8CTQ4_9BACT</name>
<reference evidence="2 3" key="1">
    <citation type="submission" date="2017-10" db="EMBL/GenBank/DDBJ databases">
        <title>Draft genome of Longibacter Salinarum.</title>
        <authorList>
            <person name="Goh K.M."/>
            <person name="Shamsir M.S."/>
            <person name="Lim S.W."/>
        </authorList>
    </citation>
    <scope>NUCLEOTIDE SEQUENCE [LARGE SCALE GENOMIC DNA]</scope>
    <source>
        <strain evidence="2 3">KCTC 52045</strain>
    </source>
</reference>
<proteinExistence type="predicted"/>
<protein>
    <submittedName>
        <fullName evidence="2">Uncharacterized protein</fullName>
    </submittedName>
</protein>
<feature type="region of interest" description="Disordered" evidence="1">
    <location>
        <begin position="1"/>
        <end position="31"/>
    </location>
</feature>
<dbReference type="AlphaFoldDB" id="A0A2A8CTQ4"/>
<gene>
    <name evidence="2" type="ORF">CRI94_15900</name>
</gene>
<evidence type="ECO:0000313" key="2">
    <source>
        <dbReference type="EMBL" id="PEN11272.1"/>
    </source>
</evidence>
<evidence type="ECO:0000256" key="1">
    <source>
        <dbReference type="SAM" id="MobiDB-lite"/>
    </source>
</evidence>
<organism evidence="2 3">
    <name type="scientific">Longibacter salinarum</name>
    <dbReference type="NCBI Taxonomy" id="1850348"/>
    <lineage>
        <taxon>Bacteria</taxon>
        <taxon>Pseudomonadati</taxon>
        <taxon>Rhodothermota</taxon>
        <taxon>Rhodothermia</taxon>
        <taxon>Rhodothermales</taxon>
        <taxon>Salisaetaceae</taxon>
        <taxon>Longibacter</taxon>
    </lineage>
</organism>
<accession>A0A2A8CTQ4</accession>
<keyword evidence="3" id="KW-1185">Reference proteome</keyword>
<evidence type="ECO:0000313" key="3">
    <source>
        <dbReference type="Proteomes" id="UP000220102"/>
    </source>
</evidence>